<dbReference type="PRINTS" id="PR00344">
    <property type="entry name" value="BCTRLSENSOR"/>
</dbReference>
<dbReference type="SMART" id="SM00065">
    <property type="entry name" value="GAF"/>
    <property type="match status" value="1"/>
</dbReference>
<name>A0A948W7K5_UNCEI</name>
<dbReference type="InterPro" id="IPR029016">
    <property type="entry name" value="GAF-like_dom_sf"/>
</dbReference>
<dbReference type="InterPro" id="IPR003594">
    <property type="entry name" value="HATPase_dom"/>
</dbReference>
<dbReference type="Proteomes" id="UP000777784">
    <property type="component" value="Unassembled WGS sequence"/>
</dbReference>
<dbReference type="Pfam" id="PF02518">
    <property type="entry name" value="HATPase_c"/>
    <property type="match status" value="1"/>
</dbReference>
<comment type="catalytic activity">
    <reaction evidence="1">
        <text>ATP + protein L-histidine = ADP + protein N-phospho-L-histidine.</text>
        <dbReference type="EC" id="2.7.13.3"/>
    </reaction>
</comment>
<dbReference type="Gene3D" id="3.30.565.10">
    <property type="entry name" value="Histidine kinase-like ATPase, C-terminal domain"/>
    <property type="match status" value="1"/>
</dbReference>
<evidence type="ECO:0000256" key="7">
    <source>
        <dbReference type="ARBA" id="ARBA00022840"/>
    </source>
</evidence>
<evidence type="ECO:0000259" key="12">
    <source>
        <dbReference type="PROSITE" id="PS50112"/>
    </source>
</evidence>
<dbReference type="Pfam" id="PF00512">
    <property type="entry name" value="HisKA"/>
    <property type="match status" value="1"/>
</dbReference>
<dbReference type="InterPro" id="IPR036890">
    <property type="entry name" value="HATPase_C_sf"/>
</dbReference>
<keyword evidence="6" id="KW-0418">Kinase</keyword>
<dbReference type="GO" id="GO:0000155">
    <property type="term" value="F:phosphorelay sensor kinase activity"/>
    <property type="evidence" value="ECO:0007669"/>
    <property type="project" value="InterPro"/>
</dbReference>
<evidence type="ECO:0000256" key="8">
    <source>
        <dbReference type="ARBA" id="ARBA00023012"/>
    </source>
</evidence>
<dbReference type="InterPro" id="IPR001789">
    <property type="entry name" value="Sig_transdc_resp-reg_receiver"/>
</dbReference>
<dbReference type="PANTHER" id="PTHR43065">
    <property type="entry name" value="SENSOR HISTIDINE KINASE"/>
    <property type="match status" value="1"/>
</dbReference>
<dbReference type="NCBIfam" id="TIGR00229">
    <property type="entry name" value="sensory_box"/>
    <property type="match status" value="1"/>
</dbReference>
<keyword evidence="5" id="KW-0547">Nucleotide-binding</keyword>
<dbReference type="PROSITE" id="PS50109">
    <property type="entry name" value="HIS_KIN"/>
    <property type="match status" value="1"/>
</dbReference>
<evidence type="ECO:0000256" key="9">
    <source>
        <dbReference type="PROSITE-ProRule" id="PRU00169"/>
    </source>
</evidence>
<dbReference type="SMART" id="SM00388">
    <property type="entry name" value="HisKA"/>
    <property type="match status" value="1"/>
</dbReference>
<feature type="domain" description="Response regulatory" evidence="11">
    <location>
        <begin position="612"/>
        <end position="728"/>
    </location>
</feature>
<dbReference type="CDD" id="cd00082">
    <property type="entry name" value="HisKA"/>
    <property type="match status" value="1"/>
</dbReference>
<dbReference type="InterPro" id="IPR003018">
    <property type="entry name" value="GAF"/>
</dbReference>
<dbReference type="CDD" id="cd00156">
    <property type="entry name" value="REC"/>
    <property type="match status" value="1"/>
</dbReference>
<dbReference type="Gene3D" id="3.30.450.20">
    <property type="entry name" value="PAS domain"/>
    <property type="match status" value="1"/>
</dbReference>
<dbReference type="PROSITE" id="PS50110">
    <property type="entry name" value="RESPONSE_REGULATORY"/>
    <property type="match status" value="1"/>
</dbReference>
<evidence type="ECO:0000313" key="13">
    <source>
        <dbReference type="EMBL" id="MBU2692694.1"/>
    </source>
</evidence>
<comment type="caution">
    <text evidence="13">The sequence shown here is derived from an EMBL/GenBank/DDBJ whole genome shotgun (WGS) entry which is preliminary data.</text>
</comment>
<dbReference type="InterPro" id="IPR000014">
    <property type="entry name" value="PAS"/>
</dbReference>
<evidence type="ECO:0000256" key="4">
    <source>
        <dbReference type="ARBA" id="ARBA00022679"/>
    </source>
</evidence>
<dbReference type="SUPFAM" id="SSF55874">
    <property type="entry name" value="ATPase domain of HSP90 chaperone/DNA topoisomerase II/histidine kinase"/>
    <property type="match status" value="1"/>
</dbReference>
<keyword evidence="4" id="KW-0808">Transferase</keyword>
<dbReference type="AlphaFoldDB" id="A0A948W7K5"/>
<feature type="modified residue" description="4-aspartylphosphate" evidence="9">
    <location>
        <position position="663"/>
    </location>
</feature>
<dbReference type="SMART" id="SM00387">
    <property type="entry name" value="HATPase_c"/>
    <property type="match status" value="1"/>
</dbReference>
<feature type="domain" description="Histidine kinase" evidence="10">
    <location>
        <begin position="365"/>
        <end position="589"/>
    </location>
</feature>
<gene>
    <name evidence="13" type="ORF">KJ970_17395</name>
</gene>
<evidence type="ECO:0000313" key="14">
    <source>
        <dbReference type="Proteomes" id="UP000777784"/>
    </source>
</evidence>
<dbReference type="Gene3D" id="3.40.50.2300">
    <property type="match status" value="1"/>
</dbReference>
<evidence type="ECO:0000256" key="1">
    <source>
        <dbReference type="ARBA" id="ARBA00000085"/>
    </source>
</evidence>
<organism evidence="13 14">
    <name type="scientific">Eiseniibacteriota bacterium</name>
    <dbReference type="NCBI Taxonomy" id="2212470"/>
    <lineage>
        <taxon>Bacteria</taxon>
        <taxon>Candidatus Eiseniibacteriota</taxon>
    </lineage>
</organism>
<dbReference type="EMBL" id="JAHJDP010000099">
    <property type="protein sequence ID" value="MBU2692694.1"/>
    <property type="molecule type" value="Genomic_DNA"/>
</dbReference>
<dbReference type="Pfam" id="PF01590">
    <property type="entry name" value="GAF"/>
    <property type="match status" value="1"/>
</dbReference>
<dbReference type="PROSITE" id="PS50112">
    <property type="entry name" value="PAS"/>
    <property type="match status" value="1"/>
</dbReference>
<dbReference type="Gene3D" id="1.10.287.130">
    <property type="match status" value="1"/>
</dbReference>
<sequence length="736" mass="82409">MKSNDHIENNIQNELSEANVYIAALEYFVAERYQSRERIKALSKLRGDLLSKGTLKDKLKLISDRVVRIFEADFCRIWITQSGDLCEKGCIHAQVLEGPHVCKYRDRCLHLIASSGRYAHIDGKVHKRVPFGCYKIGRVAADIDPKFITNDVTHDPRVHDRAWAAELGLVSFAGYRLQSDEGRSMGVLALFKKHEISPEEDSQLEDIVFTAAHVIQETAAIEALRESEYKYRRLFENVTDAVMIFEAETQKVVDANKSAVDLYGYTREGLLELKYPYICAQVDDTKISEGGMSKDTGNTGQVGYHRKNDGTIFPVEVSEAVFMLGSSKMICRLVRDITQRLESERLKEQLLQSQKMEAIGTLAGGIAHDFNNILYALIGYAKLAILESDPNCNVHDYLKQIEIAGHRAAELVRQILAFSRQSEGTQRPVKLQAIISETIALLRGTLPATVEIYQRVSDDCPPVETDGVQINQMLMNLCTNAFQAMQDRRGVLEIGLDEVIVTKEQAARVEGLRPGKYARLVVTDNGVGMSESVAKRVFDPYFTTKRPGQGSGLGLSIVHGIIKSHKGAINIVSSPGQGTKCEVYLPIKCSDGNDYEEPENQERGEAWTGTGHILFVDDEKMITDMADNILSDHGYRVSAFTDSTKALAAFRESPMSYDLVISDITMPKTTGIELSQEIRRHRPDIPIILCTGYSDVLDLEWAENFGIEACLEKPIDLVYLKRVIWEALEFRPVKEA</sequence>
<dbReference type="SMART" id="SM00448">
    <property type="entry name" value="REC"/>
    <property type="match status" value="1"/>
</dbReference>
<keyword evidence="8" id="KW-0902">Two-component regulatory system</keyword>
<feature type="domain" description="PAS" evidence="12">
    <location>
        <begin position="227"/>
        <end position="271"/>
    </location>
</feature>
<dbReference type="Pfam" id="PF00072">
    <property type="entry name" value="Response_reg"/>
    <property type="match status" value="1"/>
</dbReference>
<evidence type="ECO:0000259" key="11">
    <source>
        <dbReference type="PROSITE" id="PS50110"/>
    </source>
</evidence>
<dbReference type="SUPFAM" id="SSF55781">
    <property type="entry name" value="GAF domain-like"/>
    <property type="match status" value="1"/>
</dbReference>
<evidence type="ECO:0000256" key="6">
    <source>
        <dbReference type="ARBA" id="ARBA00022777"/>
    </source>
</evidence>
<dbReference type="Gene3D" id="3.30.450.40">
    <property type="match status" value="1"/>
</dbReference>
<keyword evidence="7" id="KW-0067">ATP-binding</keyword>
<dbReference type="InterPro" id="IPR035965">
    <property type="entry name" value="PAS-like_dom_sf"/>
</dbReference>
<dbReference type="Pfam" id="PF13188">
    <property type="entry name" value="PAS_8"/>
    <property type="match status" value="1"/>
</dbReference>
<dbReference type="InterPro" id="IPR003661">
    <property type="entry name" value="HisK_dim/P_dom"/>
</dbReference>
<dbReference type="SUPFAM" id="SSF47384">
    <property type="entry name" value="Homodimeric domain of signal transducing histidine kinase"/>
    <property type="match status" value="1"/>
</dbReference>
<dbReference type="InterPro" id="IPR011006">
    <property type="entry name" value="CheY-like_superfamily"/>
</dbReference>
<dbReference type="SUPFAM" id="SSF52172">
    <property type="entry name" value="CheY-like"/>
    <property type="match status" value="1"/>
</dbReference>
<keyword evidence="3 9" id="KW-0597">Phosphoprotein</keyword>
<dbReference type="GO" id="GO:0005524">
    <property type="term" value="F:ATP binding"/>
    <property type="evidence" value="ECO:0007669"/>
    <property type="project" value="UniProtKB-KW"/>
</dbReference>
<dbReference type="InterPro" id="IPR005467">
    <property type="entry name" value="His_kinase_dom"/>
</dbReference>
<dbReference type="PANTHER" id="PTHR43065:SF46">
    <property type="entry name" value="C4-DICARBOXYLATE TRANSPORT SENSOR PROTEIN DCTB"/>
    <property type="match status" value="1"/>
</dbReference>
<evidence type="ECO:0000256" key="5">
    <source>
        <dbReference type="ARBA" id="ARBA00022741"/>
    </source>
</evidence>
<dbReference type="InterPro" id="IPR004358">
    <property type="entry name" value="Sig_transdc_His_kin-like_C"/>
</dbReference>
<accession>A0A948W7K5</accession>
<protein>
    <recommendedName>
        <fullName evidence="2">histidine kinase</fullName>
        <ecNumber evidence="2">2.7.13.3</ecNumber>
    </recommendedName>
</protein>
<dbReference type="InterPro" id="IPR036097">
    <property type="entry name" value="HisK_dim/P_sf"/>
</dbReference>
<dbReference type="SUPFAM" id="SSF55785">
    <property type="entry name" value="PYP-like sensor domain (PAS domain)"/>
    <property type="match status" value="1"/>
</dbReference>
<reference evidence="13" key="1">
    <citation type="submission" date="2021-05" db="EMBL/GenBank/DDBJ databases">
        <title>Energy efficiency and biological interactions define the core microbiome of deep oligotrophic groundwater.</title>
        <authorList>
            <person name="Mehrshad M."/>
            <person name="Lopez-Fernandez M."/>
            <person name="Bell E."/>
            <person name="Bernier-Latmani R."/>
            <person name="Bertilsson S."/>
            <person name="Dopson M."/>
        </authorList>
    </citation>
    <scope>NUCLEOTIDE SEQUENCE</scope>
    <source>
        <strain evidence="13">Modern_marine.mb.64</strain>
    </source>
</reference>
<evidence type="ECO:0000259" key="10">
    <source>
        <dbReference type="PROSITE" id="PS50109"/>
    </source>
</evidence>
<proteinExistence type="predicted"/>
<dbReference type="EC" id="2.7.13.3" evidence="2"/>
<evidence type="ECO:0000256" key="2">
    <source>
        <dbReference type="ARBA" id="ARBA00012438"/>
    </source>
</evidence>
<evidence type="ECO:0000256" key="3">
    <source>
        <dbReference type="ARBA" id="ARBA00022553"/>
    </source>
</evidence>